<dbReference type="EMBL" id="CAJVPW010030419">
    <property type="protein sequence ID" value="CAG8723987.1"/>
    <property type="molecule type" value="Genomic_DNA"/>
</dbReference>
<keyword evidence="2" id="KW-1185">Reference proteome</keyword>
<feature type="non-terminal residue" evidence="1">
    <location>
        <position position="258"/>
    </location>
</feature>
<dbReference type="Proteomes" id="UP000789366">
    <property type="component" value="Unassembled WGS sequence"/>
</dbReference>
<sequence>MSTSTSTSTTPINNIKNLAYNILKTFKDSIVKGIKITELEHCLVCRDEIITHPLKAFTTLSCRHVFHRICIEKELLLTMPNTCSFSGCSKEVEIIETNARRGSESSTSLVVRRMEKHSIQSQDMPEILEEDMSDIDMSQEDPSSPTLSKKRVSEPIFSDKSSNKKVKKLVKKESNILEDLIKELSTEPKTQVSVIRKENAISFNDLYNNITNSEMQNEIMNQDVITNYYLFGKALSERLEHYKKSNPPYASLLLVNEE</sequence>
<organism evidence="1 2">
    <name type="scientific">Cetraspora pellucida</name>
    <dbReference type="NCBI Taxonomy" id="1433469"/>
    <lineage>
        <taxon>Eukaryota</taxon>
        <taxon>Fungi</taxon>
        <taxon>Fungi incertae sedis</taxon>
        <taxon>Mucoromycota</taxon>
        <taxon>Glomeromycotina</taxon>
        <taxon>Glomeromycetes</taxon>
        <taxon>Diversisporales</taxon>
        <taxon>Gigasporaceae</taxon>
        <taxon>Cetraspora</taxon>
    </lineage>
</organism>
<proteinExistence type="predicted"/>
<comment type="caution">
    <text evidence="1">The sequence shown here is derived from an EMBL/GenBank/DDBJ whole genome shotgun (WGS) entry which is preliminary data.</text>
</comment>
<evidence type="ECO:0000313" key="2">
    <source>
        <dbReference type="Proteomes" id="UP000789366"/>
    </source>
</evidence>
<accession>A0ACA9PUZ2</accession>
<name>A0ACA9PUZ2_9GLOM</name>
<reference evidence="1" key="1">
    <citation type="submission" date="2021-06" db="EMBL/GenBank/DDBJ databases">
        <authorList>
            <person name="Kallberg Y."/>
            <person name="Tangrot J."/>
            <person name="Rosling A."/>
        </authorList>
    </citation>
    <scope>NUCLEOTIDE SEQUENCE</scope>
    <source>
        <strain evidence="1">28 12/20/2015</strain>
    </source>
</reference>
<evidence type="ECO:0000313" key="1">
    <source>
        <dbReference type="EMBL" id="CAG8723987.1"/>
    </source>
</evidence>
<protein>
    <submittedName>
        <fullName evidence="1">18194_t:CDS:1</fullName>
    </submittedName>
</protein>
<gene>
    <name evidence="1" type="ORF">SPELUC_LOCUS12628</name>
</gene>